<dbReference type="AlphaFoldDB" id="A0A183IYC7"/>
<reference evidence="3" key="1">
    <citation type="submission" date="2016-06" db="UniProtKB">
        <authorList>
            <consortium name="WormBaseParasite"/>
        </authorList>
    </citation>
    <scope>IDENTIFICATION</scope>
</reference>
<reference evidence="1 2" key="2">
    <citation type="submission" date="2018-11" db="EMBL/GenBank/DDBJ databases">
        <authorList>
            <consortium name="Pathogen Informatics"/>
        </authorList>
    </citation>
    <scope>NUCLEOTIDE SEQUENCE [LARGE SCALE GENOMIC DNA]</scope>
</reference>
<evidence type="ECO:0000313" key="1">
    <source>
        <dbReference type="EMBL" id="VDP18268.1"/>
    </source>
</evidence>
<dbReference type="EMBL" id="UZAM01011799">
    <property type="protein sequence ID" value="VDP18268.1"/>
    <property type="molecule type" value="Genomic_DNA"/>
</dbReference>
<accession>A0A183IYC7</accession>
<gene>
    <name evidence="1" type="ORF">SBAD_LOCUS8625</name>
</gene>
<proteinExistence type="predicted"/>
<keyword evidence="2" id="KW-1185">Reference proteome</keyword>
<sequence length="80" mass="9158">MKQHVGFKKFQVSSANSSFGSKRLHYLKEVIETMTVVFQERHANDPELCDAWKALLTVSSKTLFDTLAQTQLSFDSTKYL</sequence>
<dbReference type="WBParaSite" id="SBAD_0000893601-mRNA-1">
    <property type="protein sequence ID" value="SBAD_0000893601-mRNA-1"/>
    <property type="gene ID" value="SBAD_0000893601"/>
</dbReference>
<evidence type="ECO:0000313" key="3">
    <source>
        <dbReference type="WBParaSite" id="SBAD_0000893601-mRNA-1"/>
    </source>
</evidence>
<name>A0A183IYC7_9BILA</name>
<protein>
    <submittedName>
        <fullName evidence="3">GLOBIN domain-containing protein</fullName>
    </submittedName>
</protein>
<dbReference type="Proteomes" id="UP000270296">
    <property type="component" value="Unassembled WGS sequence"/>
</dbReference>
<organism evidence="3">
    <name type="scientific">Soboliphyme baturini</name>
    <dbReference type="NCBI Taxonomy" id="241478"/>
    <lineage>
        <taxon>Eukaryota</taxon>
        <taxon>Metazoa</taxon>
        <taxon>Ecdysozoa</taxon>
        <taxon>Nematoda</taxon>
        <taxon>Enoplea</taxon>
        <taxon>Dorylaimia</taxon>
        <taxon>Dioctophymatida</taxon>
        <taxon>Dioctophymatoidea</taxon>
        <taxon>Soboliphymatidae</taxon>
        <taxon>Soboliphyme</taxon>
    </lineage>
</organism>
<evidence type="ECO:0000313" key="2">
    <source>
        <dbReference type="Proteomes" id="UP000270296"/>
    </source>
</evidence>